<evidence type="ECO:0000313" key="13">
    <source>
        <dbReference type="Proteomes" id="UP000314986"/>
    </source>
</evidence>
<dbReference type="PANTHER" id="PTHR11690:SF222">
    <property type="entry name" value="AMILORIDE-SENSITIVE SODIUM CHANNEL SUBUNIT GAMMA"/>
    <property type="match status" value="1"/>
</dbReference>
<dbReference type="Proteomes" id="UP000314986">
    <property type="component" value="Unassembled WGS sequence"/>
</dbReference>
<name>A0A4W3JE89_CALMI</name>
<dbReference type="GeneTree" id="ENSGT00940000158414"/>
<comment type="subcellular location">
    <subcellularLocation>
        <location evidence="1">Membrane</location>
        <topology evidence="1">Multi-pass membrane protein</topology>
    </subcellularLocation>
</comment>
<keyword evidence="3 11" id="KW-0894">Sodium channel</keyword>
<keyword evidence="7 11" id="KW-0406">Ion transport</keyword>
<keyword evidence="2 11" id="KW-0813">Transport</keyword>
<reference evidence="12" key="4">
    <citation type="submission" date="2025-08" db="UniProtKB">
        <authorList>
            <consortium name="Ensembl"/>
        </authorList>
    </citation>
    <scope>IDENTIFICATION</scope>
</reference>
<evidence type="ECO:0000256" key="4">
    <source>
        <dbReference type="ARBA" id="ARBA00022692"/>
    </source>
</evidence>
<dbReference type="PANTHER" id="PTHR11690">
    <property type="entry name" value="AMILORIDE-SENSITIVE SODIUM CHANNEL-RELATED"/>
    <property type="match status" value="1"/>
</dbReference>
<keyword evidence="5" id="KW-1133">Transmembrane helix</keyword>
<proteinExistence type="inferred from homology"/>
<evidence type="ECO:0000313" key="12">
    <source>
        <dbReference type="Ensembl" id="ENSCMIP00000040632.1"/>
    </source>
</evidence>
<evidence type="ECO:0000256" key="5">
    <source>
        <dbReference type="ARBA" id="ARBA00022989"/>
    </source>
</evidence>
<sequence length="207" mass="23215">SHIFTKEGSVLSRGLWGLSFLSLLSLLLYHTGVQITQYFLYEHVTKVDEKASPLMSFPAITICNVNRACFSSLTTNDLNWVGAMLGLTDEEQGVGEALPVLGPELWKQLANLANFSHFTPQSFNMSEFYCRAGHRMEDMLKSCRFHGEKCNLSHFDKVSTPTSLPPLSLPETPTHKHTYAHSRAHTHTLSHVHTNAHCTMRTHGHTP</sequence>
<evidence type="ECO:0000256" key="1">
    <source>
        <dbReference type="ARBA" id="ARBA00004141"/>
    </source>
</evidence>
<dbReference type="GO" id="GO:0005886">
    <property type="term" value="C:plasma membrane"/>
    <property type="evidence" value="ECO:0007669"/>
    <property type="project" value="TreeGrafter"/>
</dbReference>
<keyword evidence="6" id="KW-0915">Sodium</keyword>
<reference evidence="13" key="3">
    <citation type="journal article" date="2014" name="Nature">
        <title>Elephant shark genome provides unique insights into gnathostome evolution.</title>
        <authorList>
            <consortium name="International Elephant Shark Genome Sequencing Consortium"/>
            <person name="Venkatesh B."/>
            <person name="Lee A.P."/>
            <person name="Ravi V."/>
            <person name="Maurya A.K."/>
            <person name="Lian M.M."/>
            <person name="Swann J.B."/>
            <person name="Ohta Y."/>
            <person name="Flajnik M.F."/>
            <person name="Sutoh Y."/>
            <person name="Kasahara M."/>
            <person name="Hoon S."/>
            <person name="Gangu V."/>
            <person name="Roy S.W."/>
            <person name="Irimia M."/>
            <person name="Korzh V."/>
            <person name="Kondrychyn I."/>
            <person name="Lim Z.W."/>
            <person name="Tay B.H."/>
            <person name="Tohari S."/>
            <person name="Kong K.W."/>
            <person name="Ho S."/>
            <person name="Lorente-Galdos B."/>
            <person name="Quilez J."/>
            <person name="Marques-Bonet T."/>
            <person name="Raney B.J."/>
            <person name="Ingham P.W."/>
            <person name="Tay A."/>
            <person name="Hillier L.W."/>
            <person name="Minx P."/>
            <person name="Boehm T."/>
            <person name="Wilson R.K."/>
            <person name="Brenner S."/>
            <person name="Warren W.C."/>
        </authorList>
    </citation>
    <scope>NUCLEOTIDE SEQUENCE [LARGE SCALE GENOMIC DNA]</scope>
</reference>
<evidence type="ECO:0000256" key="10">
    <source>
        <dbReference type="ARBA" id="ARBA00023303"/>
    </source>
</evidence>
<keyword evidence="13" id="KW-1185">Reference proteome</keyword>
<evidence type="ECO:0000256" key="2">
    <source>
        <dbReference type="ARBA" id="ARBA00022448"/>
    </source>
</evidence>
<reference evidence="12" key="5">
    <citation type="submission" date="2025-09" db="UniProtKB">
        <authorList>
            <consortium name="Ensembl"/>
        </authorList>
    </citation>
    <scope>IDENTIFICATION</scope>
</reference>
<dbReference type="OMA" id="CRAGHRM"/>
<evidence type="ECO:0000256" key="8">
    <source>
        <dbReference type="ARBA" id="ARBA00023136"/>
    </source>
</evidence>
<accession>A0A4W3JE89</accession>
<evidence type="ECO:0000256" key="11">
    <source>
        <dbReference type="RuleBase" id="RU000679"/>
    </source>
</evidence>
<keyword evidence="4 11" id="KW-0812">Transmembrane</keyword>
<comment type="similarity">
    <text evidence="11">Belongs to the amiloride-sensitive sodium channel (TC 1.A.6) family.</text>
</comment>
<dbReference type="STRING" id="7868.ENSCMIP00000040632"/>
<evidence type="ECO:0000256" key="6">
    <source>
        <dbReference type="ARBA" id="ARBA00023053"/>
    </source>
</evidence>
<reference evidence="13" key="2">
    <citation type="journal article" date="2007" name="PLoS Biol.">
        <title>Survey sequencing and comparative analysis of the elephant shark (Callorhinchus milii) genome.</title>
        <authorList>
            <person name="Venkatesh B."/>
            <person name="Kirkness E.F."/>
            <person name="Loh Y.H."/>
            <person name="Halpern A.L."/>
            <person name="Lee A.P."/>
            <person name="Johnson J."/>
            <person name="Dandona N."/>
            <person name="Viswanathan L.D."/>
            <person name="Tay A."/>
            <person name="Venter J.C."/>
            <person name="Strausberg R.L."/>
            <person name="Brenner S."/>
        </authorList>
    </citation>
    <scope>NUCLEOTIDE SEQUENCE [LARGE SCALE GENOMIC DNA]</scope>
</reference>
<evidence type="ECO:0000256" key="9">
    <source>
        <dbReference type="ARBA" id="ARBA00023201"/>
    </source>
</evidence>
<dbReference type="Gene3D" id="1.10.3590.10">
    <property type="entry name" value="acid-sensing ion channel 1 domain"/>
    <property type="match status" value="1"/>
</dbReference>
<dbReference type="InParanoid" id="A0A4W3JE89"/>
<dbReference type="Pfam" id="PF00858">
    <property type="entry name" value="ASC"/>
    <property type="match status" value="1"/>
</dbReference>
<evidence type="ECO:0000256" key="3">
    <source>
        <dbReference type="ARBA" id="ARBA00022461"/>
    </source>
</evidence>
<evidence type="ECO:0000256" key="7">
    <source>
        <dbReference type="ARBA" id="ARBA00023065"/>
    </source>
</evidence>
<reference evidence="13" key="1">
    <citation type="journal article" date="2006" name="Science">
        <title>Ancient noncoding elements conserved in the human genome.</title>
        <authorList>
            <person name="Venkatesh B."/>
            <person name="Kirkness E.F."/>
            <person name="Loh Y.H."/>
            <person name="Halpern A.L."/>
            <person name="Lee A.P."/>
            <person name="Johnson J."/>
            <person name="Dandona N."/>
            <person name="Viswanathan L.D."/>
            <person name="Tay A."/>
            <person name="Venter J.C."/>
            <person name="Strausberg R.L."/>
            <person name="Brenner S."/>
        </authorList>
    </citation>
    <scope>NUCLEOTIDE SEQUENCE [LARGE SCALE GENOMIC DNA]</scope>
</reference>
<dbReference type="Ensembl" id="ENSCMIT00000041205.1">
    <property type="protein sequence ID" value="ENSCMIP00000040632.1"/>
    <property type="gene ID" value="ENSCMIG00000016935.1"/>
</dbReference>
<dbReference type="InterPro" id="IPR001873">
    <property type="entry name" value="ENaC"/>
</dbReference>
<dbReference type="AlphaFoldDB" id="A0A4W3JE89"/>
<organism evidence="12 13">
    <name type="scientific">Callorhinchus milii</name>
    <name type="common">Ghost shark</name>
    <dbReference type="NCBI Taxonomy" id="7868"/>
    <lineage>
        <taxon>Eukaryota</taxon>
        <taxon>Metazoa</taxon>
        <taxon>Chordata</taxon>
        <taxon>Craniata</taxon>
        <taxon>Vertebrata</taxon>
        <taxon>Chondrichthyes</taxon>
        <taxon>Holocephali</taxon>
        <taxon>Chimaeriformes</taxon>
        <taxon>Callorhinchidae</taxon>
        <taxon>Callorhinchus</taxon>
    </lineage>
</organism>
<keyword evidence="10 11" id="KW-0407">Ion channel</keyword>
<dbReference type="GO" id="GO:0015280">
    <property type="term" value="F:ligand-gated sodium channel activity"/>
    <property type="evidence" value="ECO:0007669"/>
    <property type="project" value="TreeGrafter"/>
</dbReference>
<protein>
    <submittedName>
        <fullName evidence="12">Uncharacterized protein</fullName>
    </submittedName>
</protein>
<dbReference type="PRINTS" id="PR01078">
    <property type="entry name" value="AMINACHANNEL"/>
</dbReference>
<keyword evidence="8" id="KW-0472">Membrane</keyword>
<keyword evidence="9 11" id="KW-0739">Sodium transport</keyword>